<reference evidence="5 6" key="1">
    <citation type="journal article" date="2018" name="PLoS Genet.">
        <title>Population sequencing reveals clonal diversity and ancestral inbreeding in the grapevine cultivar Chardonnay.</title>
        <authorList>
            <person name="Roach M.J."/>
            <person name="Johnson D.L."/>
            <person name="Bohlmann J."/>
            <person name="van Vuuren H.J."/>
            <person name="Jones S.J."/>
            <person name="Pretorius I.S."/>
            <person name="Schmidt S.A."/>
            <person name="Borneman A.R."/>
        </authorList>
    </citation>
    <scope>NUCLEOTIDE SEQUENCE [LARGE SCALE GENOMIC DNA]</scope>
    <source>
        <strain evidence="6">cv. Chardonnay</strain>
        <tissue evidence="5">Leaf</tissue>
    </source>
</reference>
<dbReference type="InterPro" id="IPR013103">
    <property type="entry name" value="RVT_2"/>
</dbReference>
<dbReference type="GO" id="GO:0046872">
    <property type="term" value="F:metal ion binding"/>
    <property type="evidence" value="ECO:0007669"/>
    <property type="project" value="UniProtKB-KW"/>
</dbReference>
<dbReference type="PANTHER" id="PTHR42648:SF22">
    <property type="entry name" value="REVERSE TRANSCRIPTASE TY1_COPIA-TYPE DOMAIN-CONTAINING PROTEIN"/>
    <property type="match status" value="1"/>
</dbReference>
<feature type="domain" description="Reverse transcriptase Ty1/copia-type" evidence="3">
    <location>
        <begin position="279"/>
        <end position="328"/>
    </location>
</feature>
<dbReference type="InterPro" id="IPR057670">
    <property type="entry name" value="SH3_retrovirus"/>
</dbReference>
<keyword evidence="1" id="KW-0479">Metal-binding</keyword>
<keyword evidence="2" id="KW-0378">Hydrolase</keyword>
<evidence type="ECO:0000256" key="1">
    <source>
        <dbReference type="ARBA" id="ARBA00022723"/>
    </source>
</evidence>
<evidence type="ECO:0000313" key="5">
    <source>
        <dbReference type="EMBL" id="RVW66876.1"/>
    </source>
</evidence>
<evidence type="ECO:0000259" key="4">
    <source>
        <dbReference type="Pfam" id="PF25597"/>
    </source>
</evidence>
<dbReference type="EMBL" id="QGNW01000618">
    <property type="protein sequence ID" value="RVW66876.1"/>
    <property type="molecule type" value="Genomic_DNA"/>
</dbReference>
<dbReference type="AlphaFoldDB" id="A0A438G3W5"/>
<organism evidence="5 6">
    <name type="scientific">Vitis vinifera</name>
    <name type="common">Grape</name>
    <dbReference type="NCBI Taxonomy" id="29760"/>
    <lineage>
        <taxon>Eukaryota</taxon>
        <taxon>Viridiplantae</taxon>
        <taxon>Streptophyta</taxon>
        <taxon>Embryophyta</taxon>
        <taxon>Tracheophyta</taxon>
        <taxon>Spermatophyta</taxon>
        <taxon>Magnoliopsida</taxon>
        <taxon>eudicotyledons</taxon>
        <taxon>Gunneridae</taxon>
        <taxon>Pentapetalae</taxon>
        <taxon>rosids</taxon>
        <taxon>Vitales</taxon>
        <taxon>Vitaceae</taxon>
        <taxon>Viteae</taxon>
        <taxon>Vitis</taxon>
    </lineage>
</organism>
<sequence length="336" mass="38926">MPTQFWGDSILTATYLINRMPSRVLSFVTPLQKFQEFFPHSRLNAHLSLRVFGSTVFVHIHGPKRNKFDPRALKCVFLGYSFTQKGYKCYDPISQELYVSKDVTFFEHTPYYSLQGESMSETRPSFDYLDVAMFESTPCLISNPPPDIEGHLNSREDMELQTNKETLVYSRRPKSKFNETLISKALKESEPVIVPTPREYGSNSDQVTDDLPIAIRKQPRSCTLHPISNFVSYNSLSTKCRAFTTNLDRIQLPKNIQEAFEIPEWKETVMEEIRALEKNETWEVMNLPRGKKPVGCKWIFTVKYKVDGTVERYKARLVAKGFTQTYGITIPRHLHQ</sequence>
<dbReference type="GO" id="GO:0016787">
    <property type="term" value="F:hydrolase activity"/>
    <property type="evidence" value="ECO:0007669"/>
    <property type="project" value="UniProtKB-KW"/>
</dbReference>
<dbReference type="Pfam" id="PF07727">
    <property type="entry name" value="RVT_2"/>
    <property type="match status" value="1"/>
</dbReference>
<dbReference type="PANTHER" id="PTHR42648">
    <property type="entry name" value="TRANSPOSASE, PUTATIVE-RELATED"/>
    <property type="match status" value="1"/>
</dbReference>
<dbReference type="Pfam" id="PF25597">
    <property type="entry name" value="SH3_retrovirus"/>
    <property type="match status" value="1"/>
</dbReference>
<name>A0A438G3W5_VITVI</name>
<protein>
    <submittedName>
        <fullName evidence="5">Retrovirus-related Pol polyprotein from transposon TNT 1-94</fullName>
    </submittedName>
</protein>
<gene>
    <name evidence="5" type="primary">POLX_3326</name>
    <name evidence="5" type="ORF">CK203_064242</name>
</gene>
<accession>A0A438G3W5</accession>
<feature type="domain" description="Retroviral polymerase SH3-like" evidence="4">
    <location>
        <begin position="54"/>
        <end position="112"/>
    </location>
</feature>
<evidence type="ECO:0000313" key="6">
    <source>
        <dbReference type="Proteomes" id="UP000288805"/>
    </source>
</evidence>
<evidence type="ECO:0000256" key="2">
    <source>
        <dbReference type="ARBA" id="ARBA00022801"/>
    </source>
</evidence>
<dbReference type="Proteomes" id="UP000288805">
    <property type="component" value="Unassembled WGS sequence"/>
</dbReference>
<comment type="caution">
    <text evidence="5">The sequence shown here is derived from an EMBL/GenBank/DDBJ whole genome shotgun (WGS) entry which is preliminary data.</text>
</comment>
<evidence type="ECO:0000259" key="3">
    <source>
        <dbReference type="Pfam" id="PF07727"/>
    </source>
</evidence>
<dbReference type="InterPro" id="IPR039537">
    <property type="entry name" value="Retrotran_Ty1/copia-like"/>
</dbReference>
<proteinExistence type="predicted"/>